<evidence type="ECO:0000259" key="3">
    <source>
        <dbReference type="PROSITE" id="PS50125"/>
    </source>
</evidence>
<keyword evidence="1" id="KW-0547">Nucleotide-binding</keyword>
<sequence>MGETSAFIPTGLSRYVPRHLLTAGTCETPSAREFRGVAMMVDIAGFTELTETFAREGVAGAERLSAILDRYFGRMTGISIAHGGDVLDFVGDAIRVIWEYDATPDATARLAVQCGLQLQRALPEIIAETGVQMRQRVSLAEGTLTHLTVGGVGGKWYSLTAGGPVAEAAAANHKGSADEVVVCESLWDVVKAHFVARALPCGAACITEQYGPVLAPLPPPLEEPGPPSGMLEKFFGHHFLERVRMGGGRWFGEFRNITTLFIGPSIVDYSGENALSLLQAAVASTQKVHERFGGALTELSADDKGLTLLSVFGLPGMAHEDDAVRAVAAGRALAAAMRERGIPLSMGITSGLALYADRGGNERRHAGLTGGVVNRAARLMTAAHGRVLCDRATRDGAAREFQFEACDPVSAKGFAEVVAVWQPRAGAASEGHSFAGVSVGREKEAQQLSLALDEVIAGHGDAIALCGEAGLGKTRLIADMAANARERGASVIWSAGFALESMSVFYVWRHILAQLLCGTGKFDPVLASRTAANLVVDDENLTSWLPLLNDVMPFQLADTELTREMVGHARAEGLRMLVTALVSRSSRDTPILLIADDLHWFDSASAAMLLELAIARPPGLLLLAATRPLDDSAAVEAHQVVRESRCIYLPALTRAALSVLIADRLGAAEATHELVDFVVERTEGNPLYAEEVVSALHVSGYLEMTDRVAAFSAEAESEANAMLPEGLRGVIVSRLDTLGAAEQLMLKIAAVIGQEFSLKMLRDLFPGEQGTADLIALARVLEREDVVYPVGDESDCYRFKHVLVQDAVYELLPYSLRRELHRDIADWVERNESHDLEPHFAALASHWERARNIPAAVTYLERSAELSLKHYANRDAIRQAERAIRLANEYKLPPDREGEMRCEAMLGEAHIELFQYGAARDHFNRALVCAGRAVPRFAGTMVADLAWQLVQQLSARAGLMRGRSADPLLPRISHIHEKLSEIAYFNSGKLSLLHATLTSLNLAERSGSVREAVKGFAAMAIGFAGADLRWLSQVYNRRSLALAEEQGGIDDIAYANVVSGVYWAAAGSWEQAVECLNYSASLYARLGSIERWQQSIAGLCAVALARGQLTHAKEWLDKLRPARHDMPAQIAAYLHGFDTSLALAQGGPLEELVIRLDKVIVARELAQFDRIFCQGLIAASYWRLGDRVRAVESAQAGLDNLSAGVPVAWYVTDGIAGIAQTLIDASECGLASRRDAQRACHILAQYARATKVAAPRAALLAGRLAATRHDRRFALACWRRGLAAARALGAGYDEAVLLYELGNHSPHDSSERTEFLEQARVQHERIGAPPLQT</sequence>
<keyword evidence="2" id="KW-0067">ATP-binding</keyword>
<organism evidence="4 5">
    <name type="scientific">Paraburkholderia phenazinium</name>
    <dbReference type="NCBI Taxonomy" id="60549"/>
    <lineage>
        <taxon>Bacteria</taxon>
        <taxon>Pseudomonadati</taxon>
        <taxon>Pseudomonadota</taxon>
        <taxon>Betaproteobacteria</taxon>
        <taxon>Burkholderiales</taxon>
        <taxon>Burkholderiaceae</taxon>
        <taxon>Paraburkholderia</taxon>
    </lineage>
</organism>
<evidence type="ECO:0000256" key="2">
    <source>
        <dbReference type="ARBA" id="ARBA00022840"/>
    </source>
</evidence>
<dbReference type="GO" id="GO:0009190">
    <property type="term" value="P:cyclic nucleotide biosynthetic process"/>
    <property type="evidence" value="ECO:0007669"/>
    <property type="project" value="InterPro"/>
</dbReference>
<feature type="domain" description="Guanylate cyclase" evidence="3">
    <location>
        <begin position="37"/>
        <end position="173"/>
    </location>
</feature>
<evidence type="ECO:0000313" key="5">
    <source>
        <dbReference type="Proteomes" id="UP000184693"/>
    </source>
</evidence>
<name>A0A1N6K606_9BURK</name>
<dbReference type="RefSeq" id="WP_143787684.1">
    <property type="nucleotide sequence ID" value="NZ_FSRM01000002.1"/>
</dbReference>
<dbReference type="SUPFAM" id="SSF55073">
    <property type="entry name" value="Nucleotide cyclase"/>
    <property type="match status" value="2"/>
</dbReference>
<dbReference type="InterPro" id="IPR029787">
    <property type="entry name" value="Nucleotide_cyclase"/>
</dbReference>
<gene>
    <name evidence="4" type="ORF">SAMN05444168_6151</name>
</gene>
<evidence type="ECO:0000256" key="1">
    <source>
        <dbReference type="ARBA" id="ARBA00022741"/>
    </source>
</evidence>
<dbReference type="OrthoDB" id="51325at2"/>
<dbReference type="InterPro" id="IPR041664">
    <property type="entry name" value="AAA_16"/>
</dbReference>
<dbReference type="GO" id="GO:0035556">
    <property type="term" value="P:intracellular signal transduction"/>
    <property type="evidence" value="ECO:0007669"/>
    <property type="project" value="InterPro"/>
</dbReference>
<dbReference type="Proteomes" id="UP000184693">
    <property type="component" value="Unassembled WGS sequence"/>
</dbReference>
<dbReference type="Pfam" id="PF13191">
    <property type="entry name" value="AAA_16"/>
    <property type="match status" value="1"/>
</dbReference>
<dbReference type="PROSITE" id="PS50125">
    <property type="entry name" value="GUANYLATE_CYCLASE_2"/>
    <property type="match status" value="2"/>
</dbReference>
<accession>A0A1N6K606</accession>
<dbReference type="CDD" id="cd07302">
    <property type="entry name" value="CHD"/>
    <property type="match status" value="1"/>
</dbReference>
<dbReference type="GO" id="GO:0004016">
    <property type="term" value="F:adenylate cyclase activity"/>
    <property type="evidence" value="ECO:0007669"/>
    <property type="project" value="UniProtKB-ARBA"/>
</dbReference>
<dbReference type="PANTHER" id="PTHR16305">
    <property type="entry name" value="TESTICULAR SOLUBLE ADENYLYL CYCLASE"/>
    <property type="match status" value="1"/>
</dbReference>
<feature type="domain" description="Guanylate cyclase" evidence="3">
    <location>
        <begin position="305"/>
        <end position="380"/>
    </location>
</feature>
<dbReference type="PANTHER" id="PTHR16305:SF28">
    <property type="entry name" value="GUANYLATE CYCLASE DOMAIN-CONTAINING PROTEIN"/>
    <property type="match status" value="1"/>
</dbReference>
<evidence type="ECO:0000313" key="4">
    <source>
        <dbReference type="EMBL" id="SIO52024.1"/>
    </source>
</evidence>
<dbReference type="Gene3D" id="3.30.70.1230">
    <property type="entry name" value="Nucleotide cyclase"/>
    <property type="match status" value="2"/>
</dbReference>
<proteinExistence type="predicted"/>
<dbReference type="SUPFAM" id="SSF52540">
    <property type="entry name" value="P-loop containing nucleoside triphosphate hydrolases"/>
    <property type="match status" value="1"/>
</dbReference>
<reference evidence="4 5" key="1">
    <citation type="submission" date="2016-11" db="EMBL/GenBank/DDBJ databases">
        <authorList>
            <person name="Jaros S."/>
            <person name="Januszkiewicz K."/>
            <person name="Wedrychowicz H."/>
        </authorList>
    </citation>
    <scope>NUCLEOTIDE SEQUENCE [LARGE SCALE GENOMIC DNA]</scope>
    <source>
        <strain evidence="4 5">GAS86</strain>
    </source>
</reference>
<dbReference type="InterPro" id="IPR001054">
    <property type="entry name" value="A/G_cyclase"/>
</dbReference>
<dbReference type="EMBL" id="FSRM01000002">
    <property type="protein sequence ID" value="SIO52024.1"/>
    <property type="molecule type" value="Genomic_DNA"/>
</dbReference>
<protein>
    <submittedName>
        <fullName evidence="4">Adenylate cyclase</fullName>
    </submittedName>
</protein>
<dbReference type="GO" id="GO:0005737">
    <property type="term" value="C:cytoplasm"/>
    <property type="evidence" value="ECO:0007669"/>
    <property type="project" value="TreeGrafter"/>
</dbReference>
<dbReference type="GO" id="GO:0005524">
    <property type="term" value="F:ATP binding"/>
    <property type="evidence" value="ECO:0007669"/>
    <property type="project" value="UniProtKB-KW"/>
</dbReference>
<dbReference type="InterPro" id="IPR027417">
    <property type="entry name" value="P-loop_NTPase"/>
</dbReference>
<dbReference type="Gene3D" id="3.40.50.300">
    <property type="entry name" value="P-loop containing nucleotide triphosphate hydrolases"/>
    <property type="match status" value="1"/>
</dbReference>